<dbReference type="PROSITE" id="PS00455">
    <property type="entry name" value="AMP_BINDING"/>
    <property type="match status" value="1"/>
</dbReference>
<dbReference type="PANTHER" id="PTHR43767:SF10">
    <property type="entry name" value="SURFACTIN SYNTHASE SUBUNIT 1"/>
    <property type="match status" value="1"/>
</dbReference>
<evidence type="ECO:0000259" key="1">
    <source>
        <dbReference type="Pfam" id="PF00501"/>
    </source>
</evidence>
<organism evidence="3 4">
    <name type="scientific">Pseudoalteromonas aurantia 208</name>
    <dbReference type="NCBI Taxonomy" id="1314867"/>
    <lineage>
        <taxon>Bacteria</taxon>
        <taxon>Pseudomonadati</taxon>
        <taxon>Pseudomonadota</taxon>
        <taxon>Gammaproteobacteria</taxon>
        <taxon>Alteromonadales</taxon>
        <taxon>Pseudoalteromonadaceae</taxon>
        <taxon>Pseudoalteromonas</taxon>
    </lineage>
</organism>
<dbReference type="InterPro" id="IPR020845">
    <property type="entry name" value="AMP-binding_CS"/>
</dbReference>
<dbReference type="InterPro" id="IPR045851">
    <property type="entry name" value="AMP-bd_C_sf"/>
</dbReference>
<comment type="caution">
    <text evidence="3">The sequence shown here is derived from an EMBL/GenBank/DDBJ whole genome shotgun (WGS) entry which is preliminary data.</text>
</comment>
<dbReference type="InterPro" id="IPR042099">
    <property type="entry name" value="ANL_N_sf"/>
</dbReference>
<dbReference type="RefSeq" id="WP_192505957.1">
    <property type="nucleotide sequence ID" value="NZ_AQGV01000009.1"/>
</dbReference>
<dbReference type="InterPro" id="IPR050237">
    <property type="entry name" value="ATP-dep_AMP-bd_enzyme"/>
</dbReference>
<gene>
    <name evidence="3" type="primary">caiC</name>
    <name evidence="3" type="ORF">PAUR_a3421</name>
</gene>
<dbReference type="GO" id="GO:0016874">
    <property type="term" value="F:ligase activity"/>
    <property type="evidence" value="ECO:0007669"/>
    <property type="project" value="UniProtKB-KW"/>
</dbReference>
<dbReference type="SUPFAM" id="SSF56801">
    <property type="entry name" value="Acetyl-CoA synthetase-like"/>
    <property type="match status" value="1"/>
</dbReference>
<keyword evidence="4" id="KW-1185">Reference proteome</keyword>
<feature type="domain" description="AMP-dependent synthetase/ligase" evidence="1">
    <location>
        <begin position="11"/>
        <end position="374"/>
    </location>
</feature>
<proteinExistence type="predicted"/>
<name>A0ABR9E5Z7_9GAMM</name>
<reference evidence="3 4" key="1">
    <citation type="submission" date="2015-03" db="EMBL/GenBank/DDBJ databases">
        <title>Genome sequence of Pseudoalteromonas aurantia.</title>
        <authorList>
            <person name="Xie B.-B."/>
            <person name="Rong J.-C."/>
            <person name="Qin Q.-L."/>
            <person name="Zhang Y.-Z."/>
        </authorList>
    </citation>
    <scope>NUCLEOTIDE SEQUENCE [LARGE SCALE GENOMIC DNA]</scope>
    <source>
        <strain evidence="3 4">208</strain>
    </source>
</reference>
<dbReference type="Pfam" id="PF13193">
    <property type="entry name" value="AMP-binding_C"/>
    <property type="match status" value="1"/>
</dbReference>
<dbReference type="PANTHER" id="PTHR43767">
    <property type="entry name" value="LONG-CHAIN-FATTY-ACID--COA LIGASE"/>
    <property type="match status" value="1"/>
</dbReference>
<accession>A0ABR9E5Z7</accession>
<sequence length="525" mass="57687">MQHSLGQYFLNSAQCYPQKTALICERGSFTYTELLDQVTALSNLFIEQGIKKGDRIVICTGNTFETAVSYWAVLLCGACVAVVSDEQPAAKIAYIIENCSAKVFITTASLANDVIRQLPKQSSLECLYTIDSSDAISGSHIKCAAFPESSSCVEAKFDENIISEDLASLVYTSGSTGEPKGVTLTHANMCCALDSLNTYLKNSNDDVFLNVLPLSFDYGLYQMIMAFSKGATLVLEKDLVWPLAVMKKVAQYKCTVLPAVPVLVELFEKFNALAKVDFSTVRCVTNTGAALRESHISALKSLFSRADIYSMYGLTECKRCTYLPPEDLERKPGSVGIAIPNTEIMVLSDSGTPCIAGEVGQLVVRGGTVMRGYWNNDEATNARIKEHPIYGGKCLFTGDYGYLDEDGYFYFKGRMDEVLKVRGKKLIPKEIEETLVQLNEVEEASVICLENPDSDPNVVALVTLISGSEMSSADLKLHCTKNLEAFQVPTDFYMLKSFPRNQNGKIDKPQLRKDLEANSLQLVAS</sequence>
<dbReference type="Gene3D" id="3.40.50.12780">
    <property type="entry name" value="N-terminal domain of ligase-like"/>
    <property type="match status" value="1"/>
</dbReference>
<dbReference type="EMBL" id="AQGV01000009">
    <property type="protein sequence ID" value="MBE0366416.1"/>
    <property type="molecule type" value="Genomic_DNA"/>
</dbReference>
<dbReference type="Proteomes" id="UP000615755">
    <property type="component" value="Unassembled WGS sequence"/>
</dbReference>
<dbReference type="InterPro" id="IPR025110">
    <property type="entry name" value="AMP-bd_C"/>
</dbReference>
<evidence type="ECO:0000313" key="4">
    <source>
        <dbReference type="Proteomes" id="UP000615755"/>
    </source>
</evidence>
<evidence type="ECO:0000259" key="2">
    <source>
        <dbReference type="Pfam" id="PF13193"/>
    </source>
</evidence>
<feature type="domain" description="AMP-binding enzyme C-terminal" evidence="2">
    <location>
        <begin position="430"/>
        <end position="505"/>
    </location>
</feature>
<dbReference type="Gene3D" id="3.30.300.30">
    <property type="match status" value="1"/>
</dbReference>
<keyword evidence="3" id="KW-0436">Ligase</keyword>
<dbReference type="Pfam" id="PF00501">
    <property type="entry name" value="AMP-binding"/>
    <property type="match status" value="1"/>
</dbReference>
<protein>
    <submittedName>
        <fullName evidence="3">Crotonobetaine/carnitine-CoA ligase</fullName>
    </submittedName>
</protein>
<evidence type="ECO:0000313" key="3">
    <source>
        <dbReference type="EMBL" id="MBE0366416.1"/>
    </source>
</evidence>
<dbReference type="InterPro" id="IPR000873">
    <property type="entry name" value="AMP-dep_synth/lig_dom"/>
</dbReference>